<comment type="subcellular location">
    <subcellularLocation>
        <location evidence="1">Membrane</location>
        <topology evidence="1">Multi-pass membrane protein</topology>
    </subcellularLocation>
</comment>
<dbReference type="GO" id="GO:0055088">
    <property type="term" value="P:lipid homeostasis"/>
    <property type="evidence" value="ECO:0007669"/>
    <property type="project" value="TreeGrafter"/>
</dbReference>
<evidence type="ECO:0000256" key="3">
    <source>
        <dbReference type="ARBA" id="ARBA00022989"/>
    </source>
</evidence>
<dbReference type="PANTHER" id="PTHR13439">
    <property type="entry name" value="CT120 PROTEIN"/>
    <property type="match status" value="1"/>
</dbReference>
<dbReference type="PROSITE" id="PS50922">
    <property type="entry name" value="TLC"/>
    <property type="match status" value="1"/>
</dbReference>
<dbReference type="VEuPathDB" id="FungiDB:PADG_00610"/>
<dbReference type="OrthoDB" id="10266980at2759"/>
<dbReference type="AlphaFoldDB" id="A0A1D2JBM6"/>
<dbReference type="GO" id="GO:0016020">
    <property type="term" value="C:membrane"/>
    <property type="evidence" value="ECO:0007669"/>
    <property type="project" value="UniProtKB-SubCell"/>
</dbReference>
<evidence type="ECO:0000256" key="2">
    <source>
        <dbReference type="ARBA" id="ARBA00022692"/>
    </source>
</evidence>
<dbReference type="EMBL" id="LZYO01000212">
    <property type="protein sequence ID" value="ODH25852.1"/>
    <property type="molecule type" value="Genomic_DNA"/>
</dbReference>
<comment type="caution">
    <text evidence="5">The sequence shown here is derived from an EMBL/GenBank/DDBJ whole genome shotgun (WGS) entry which is preliminary data.</text>
</comment>
<dbReference type="SMART" id="SM00724">
    <property type="entry name" value="TLC"/>
    <property type="match status" value="1"/>
</dbReference>
<evidence type="ECO:0000313" key="5">
    <source>
        <dbReference type="EMBL" id="ODH25852.1"/>
    </source>
</evidence>
<organism evidence="5 6">
    <name type="scientific">Paracoccidioides brasiliensis</name>
    <dbReference type="NCBI Taxonomy" id="121759"/>
    <lineage>
        <taxon>Eukaryota</taxon>
        <taxon>Fungi</taxon>
        <taxon>Dikarya</taxon>
        <taxon>Ascomycota</taxon>
        <taxon>Pezizomycotina</taxon>
        <taxon>Eurotiomycetes</taxon>
        <taxon>Eurotiomycetidae</taxon>
        <taxon>Onygenales</taxon>
        <taxon>Ajellomycetaceae</taxon>
        <taxon>Paracoccidioides</taxon>
    </lineage>
</organism>
<keyword evidence="4" id="KW-0472">Membrane</keyword>
<accession>A0A1D2JBM6</accession>
<dbReference type="InterPro" id="IPR006634">
    <property type="entry name" value="TLC-dom"/>
</dbReference>
<keyword evidence="2" id="KW-0812">Transmembrane</keyword>
<evidence type="ECO:0000256" key="4">
    <source>
        <dbReference type="ARBA" id="ARBA00023136"/>
    </source>
</evidence>
<evidence type="ECO:0000313" key="6">
    <source>
        <dbReference type="Proteomes" id="UP000242814"/>
    </source>
</evidence>
<dbReference type="GO" id="GO:0005783">
    <property type="term" value="C:endoplasmic reticulum"/>
    <property type="evidence" value="ECO:0007669"/>
    <property type="project" value="TreeGrafter"/>
</dbReference>
<dbReference type="PANTHER" id="PTHR13439:SF0">
    <property type="entry name" value="TOPOISOMERASE I DAMAGE AFFECTED PROTEIN 4"/>
    <property type="match status" value="1"/>
</dbReference>
<protein>
    <submittedName>
        <fullName evidence="5">Uncharacterized protein</fullName>
    </submittedName>
</protein>
<sequence length="394" mass="44862">MLDPIPPSPQWLQDAFRPMSEKLGLHSMPLHIHEIIFSFVGYQLIQSIVSPYLSTVLFPKLYPHFSHRTKLNWDVHVVSLVQSSLINAVALWVMFADEDRQSLNSSERVWGYLGSCGLIQSMAVGYFIWDLIVSTRYMKIFGIGLWFHAVSALWVFSLGFRPFVNYYGPTFILYELSSPFLNFHWFFDKVNMTGSKVQWYNGMVLLSVFFCCRLVWGTWQSTRVFMDIFSAYRQAGGRSALAPLNVHLFFQDRSSIPCATETCTMANAEISKFADAQNISGIPIWLIATYLGSNLILNSLNFYWFWKMIETVMKRFRVPAPDAQEKTKPEESKIKVKLGAPNSHAIVLEAAAKLEQEERLFINGGISDYTGDETVAVSSSTATATTPSARRWKT</sequence>
<evidence type="ECO:0000256" key="1">
    <source>
        <dbReference type="ARBA" id="ARBA00004141"/>
    </source>
</evidence>
<name>A0A1D2JBM6_PARBR</name>
<dbReference type="VEuPathDB" id="FungiDB:PABG_02209"/>
<dbReference type="Pfam" id="PF03798">
    <property type="entry name" value="TRAM_LAG1_CLN8"/>
    <property type="match status" value="1"/>
</dbReference>
<dbReference type="InterPro" id="IPR050846">
    <property type="entry name" value="TLCD"/>
</dbReference>
<keyword evidence="3" id="KW-1133">Transmembrane helix</keyword>
<dbReference type="Proteomes" id="UP000242814">
    <property type="component" value="Unassembled WGS sequence"/>
</dbReference>
<proteinExistence type="predicted"/>
<gene>
    <name evidence="5" type="ORF">ACO22_05008</name>
</gene>
<reference evidence="5 6" key="1">
    <citation type="submission" date="2016-06" db="EMBL/GenBank/DDBJ databases">
        <authorList>
            <person name="Kjaerup R.B."/>
            <person name="Dalgaard T.S."/>
            <person name="Juul-Madsen H.R."/>
        </authorList>
    </citation>
    <scope>NUCLEOTIDE SEQUENCE [LARGE SCALE GENOMIC DNA]</scope>
    <source>
        <strain evidence="5 6">Pb300</strain>
    </source>
</reference>